<protein>
    <submittedName>
        <fullName evidence="2">YfkD-like protein</fullName>
    </submittedName>
</protein>
<keyword evidence="1" id="KW-0732">Signal</keyword>
<dbReference type="AlphaFoldDB" id="A0A4R2NRP6"/>
<reference evidence="2 3" key="1">
    <citation type="submission" date="2019-03" db="EMBL/GenBank/DDBJ databases">
        <title>Genomic Encyclopedia of Type Strains, Phase IV (KMG-IV): sequencing the most valuable type-strain genomes for metagenomic binning, comparative biology and taxonomic classification.</title>
        <authorList>
            <person name="Goeker M."/>
        </authorList>
    </citation>
    <scope>NUCLEOTIDE SEQUENCE [LARGE SCALE GENOMIC DNA]</scope>
    <source>
        <strain evidence="2 3">DSM 19377</strain>
    </source>
</reference>
<comment type="caution">
    <text evidence="2">The sequence shown here is derived from an EMBL/GenBank/DDBJ whole genome shotgun (WGS) entry which is preliminary data.</text>
</comment>
<dbReference type="OrthoDB" id="2690238at2"/>
<gene>
    <name evidence="2" type="ORF">EV207_12429</name>
</gene>
<feature type="signal peptide" evidence="1">
    <location>
        <begin position="1"/>
        <end position="22"/>
    </location>
</feature>
<evidence type="ECO:0000313" key="2">
    <source>
        <dbReference type="EMBL" id="TCP24530.1"/>
    </source>
</evidence>
<organism evidence="2 3">
    <name type="scientific">Scopulibacillus darangshiensis</name>
    <dbReference type="NCBI Taxonomy" id="442528"/>
    <lineage>
        <taxon>Bacteria</taxon>
        <taxon>Bacillati</taxon>
        <taxon>Bacillota</taxon>
        <taxon>Bacilli</taxon>
        <taxon>Bacillales</taxon>
        <taxon>Sporolactobacillaceae</taxon>
        <taxon>Scopulibacillus</taxon>
    </lineage>
</organism>
<evidence type="ECO:0000313" key="3">
    <source>
        <dbReference type="Proteomes" id="UP000295416"/>
    </source>
</evidence>
<name>A0A4R2NRP6_9BACL</name>
<accession>A0A4R2NRP6</accession>
<keyword evidence="3" id="KW-1185">Reference proteome</keyword>
<evidence type="ECO:0000256" key="1">
    <source>
        <dbReference type="SAM" id="SignalP"/>
    </source>
</evidence>
<dbReference type="RefSeq" id="WP_132746954.1">
    <property type="nucleotide sequence ID" value="NZ_SLXK01000024.1"/>
</dbReference>
<proteinExistence type="predicted"/>
<dbReference type="EMBL" id="SLXK01000024">
    <property type="protein sequence ID" value="TCP24530.1"/>
    <property type="molecule type" value="Genomic_DNA"/>
</dbReference>
<feature type="chain" id="PRO_5020197302" evidence="1">
    <location>
        <begin position="23"/>
        <end position="265"/>
    </location>
</feature>
<dbReference type="Proteomes" id="UP000295416">
    <property type="component" value="Unassembled WGS sequence"/>
</dbReference>
<sequence length="265" mass="29623">MLKKIILAICLITLAISPSSYAKEPVKSNQKNDIKVPDSVVDISKENTYPNPSHDEPRLQPSQLTKALLKTAKIDIQNPTLIKLLNESNIHTSKLSLGYHARIYLGKWPLTYESNKTTVNWEYKQVNDNDLDARGSEANQKLTYNQKQQARVMGGLTAKVPAEKEVKKLMLMEAAENTALPISFSTIVGQGTKINRVYHVEPKKVGHLSGYVPAVNEKGKITYGEVYLVLKGGKKYLEVKNLVQQGIGAWIPIQDHVTLRYTVTN</sequence>
<dbReference type="InterPro" id="IPR025548">
    <property type="entry name" value="YfkD"/>
</dbReference>
<dbReference type="Pfam" id="PF14167">
    <property type="entry name" value="YfkD"/>
    <property type="match status" value="1"/>
</dbReference>